<organism evidence="1 2">
    <name type="scientific">Silicimonas algicola</name>
    <dbReference type="NCBI Taxonomy" id="1826607"/>
    <lineage>
        <taxon>Bacteria</taxon>
        <taxon>Pseudomonadati</taxon>
        <taxon>Pseudomonadota</taxon>
        <taxon>Alphaproteobacteria</taxon>
        <taxon>Rhodobacterales</taxon>
        <taxon>Paracoccaceae</taxon>
    </lineage>
</organism>
<accession>A0A316GLX5</accession>
<keyword evidence="2" id="KW-1185">Reference proteome</keyword>
<evidence type="ECO:0000313" key="1">
    <source>
        <dbReference type="EMBL" id="PWK55847.1"/>
    </source>
</evidence>
<proteinExistence type="predicted"/>
<gene>
    <name evidence="1" type="ORF">C8D95_106243</name>
</gene>
<dbReference type="AlphaFoldDB" id="A0A316GLX5"/>
<evidence type="ECO:0000313" key="2">
    <source>
        <dbReference type="Proteomes" id="UP000245390"/>
    </source>
</evidence>
<comment type="caution">
    <text evidence="1">The sequence shown here is derived from an EMBL/GenBank/DDBJ whole genome shotgun (WGS) entry which is preliminary data.</text>
</comment>
<sequence length="288" mass="31787">MSPGEPTSGRIVCVAEADLRFRDQTIRWFLSLTQLAKVPVERLSLVFAGVGEPPAWAMPFRRAGLDLGTVSRFDGRSPHCNKIEALTYAAKLTAGPVVVTDCDMAFLEDPLGFPQAAAAVSAKPVDRSNPPLRILDTLLREAGLPKPRTTRIAAKPWQRTYRGNCNGGLAIVGPGVSGQLAERWAFRARWLLDRRKILEGWAVHVDQVAMFLAIVDLDLEIVPLGTRHNFPMHRRPPVFPVDPAALHYHDRVDGQGSLLPVGRGAIDRRIDQVNRIHLAERSQLEVPA</sequence>
<protein>
    <recommendedName>
        <fullName evidence="3">Nucleotide-diphospho-sugar transferase</fullName>
    </recommendedName>
</protein>
<dbReference type="RefSeq" id="WP_126918594.1">
    <property type="nucleotide sequence ID" value="NZ_CP034588.1"/>
</dbReference>
<name>A0A316GLX5_9RHOB</name>
<dbReference type="OrthoDB" id="1853779at2"/>
<reference evidence="1 2" key="1">
    <citation type="submission" date="2018-05" db="EMBL/GenBank/DDBJ databases">
        <title>Genomic Encyclopedia of Type Strains, Phase IV (KMG-IV): sequencing the most valuable type-strain genomes for metagenomic binning, comparative biology and taxonomic classification.</title>
        <authorList>
            <person name="Goeker M."/>
        </authorList>
    </citation>
    <scope>NUCLEOTIDE SEQUENCE [LARGE SCALE GENOMIC DNA]</scope>
    <source>
        <strain evidence="1 2">DSM 103371</strain>
    </source>
</reference>
<evidence type="ECO:0008006" key="3">
    <source>
        <dbReference type="Google" id="ProtNLM"/>
    </source>
</evidence>
<dbReference type="Proteomes" id="UP000245390">
    <property type="component" value="Unassembled WGS sequence"/>
</dbReference>
<dbReference type="EMBL" id="QGGV01000006">
    <property type="protein sequence ID" value="PWK55847.1"/>
    <property type="molecule type" value="Genomic_DNA"/>
</dbReference>
<dbReference type="KEGG" id="salo:EF888_15725"/>